<proteinExistence type="inferred from homology"/>
<evidence type="ECO:0000256" key="1">
    <source>
        <dbReference type="ARBA" id="ARBA00001554"/>
    </source>
</evidence>
<dbReference type="InterPro" id="IPR001533">
    <property type="entry name" value="Pterin_deHydtase"/>
</dbReference>
<dbReference type="EC" id="4.2.1.96" evidence="3"/>
<dbReference type="PANTHER" id="PTHR12599:SF0">
    <property type="entry name" value="PTERIN-4-ALPHA-CARBINOLAMINE DEHYDRATASE"/>
    <property type="match status" value="1"/>
</dbReference>
<dbReference type="EMBL" id="CP086322">
    <property type="protein sequence ID" value="UQA92210.1"/>
    <property type="molecule type" value="Genomic_DNA"/>
</dbReference>
<protein>
    <recommendedName>
        <fullName evidence="4">Putative pterin-4-alpha-carbinolamine dehydratase</fullName>
        <ecNumber evidence="3">4.2.1.96</ecNumber>
    </recommendedName>
</protein>
<comment type="similarity">
    <text evidence="2">Belongs to the pterin-4-alpha-carbinolamine dehydratase family.</text>
</comment>
<comment type="catalytic activity">
    <reaction evidence="1">
        <text>(4aS,6R)-4a-hydroxy-L-erythro-5,6,7,8-tetrahydrobiopterin = (6R)-L-erythro-6,7-dihydrobiopterin + H2O</text>
        <dbReference type="Rhea" id="RHEA:11920"/>
        <dbReference type="ChEBI" id="CHEBI:15377"/>
        <dbReference type="ChEBI" id="CHEBI:15642"/>
        <dbReference type="ChEBI" id="CHEBI:43120"/>
        <dbReference type="EC" id="4.2.1.96"/>
    </reaction>
</comment>
<dbReference type="Gene3D" id="3.30.1360.20">
    <property type="entry name" value="Transcriptional coactivator/pterin dehydratase"/>
    <property type="match status" value="1"/>
</dbReference>
<dbReference type="SUPFAM" id="SSF55248">
    <property type="entry name" value="PCD-like"/>
    <property type="match status" value="1"/>
</dbReference>
<evidence type="ECO:0000256" key="3">
    <source>
        <dbReference type="ARBA" id="ARBA00013252"/>
    </source>
</evidence>
<evidence type="ECO:0000313" key="7">
    <source>
        <dbReference type="Proteomes" id="UP000830115"/>
    </source>
</evidence>
<dbReference type="Proteomes" id="UP000830115">
    <property type="component" value="Chromosome"/>
</dbReference>
<keyword evidence="7" id="KW-1185">Reference proteome</keyword>
<dbReference type="NCBIfam" id="NF002017">
    <property type="entry name" value="PRK00823.1-2"/>
    <property type="match status" value="1"/>
</dbReference>
<dbReference type="CDD" id="cd00488">
    <property type="entry name" value="PCD_DCoH"/>
    <property type="match status" value="1"/>
</dbReference>
<sequence>MNEQVEPLSDKEIQDRLAELPGWSVEGELLCRRYAFKRHLPAAAMVIHIAQIQEELGHHADLTLGYNRLTVSVNTRSIGGRITELDFGLATRIEAIAPCHGAR</sequence>
<reference evidence="6" key="1">
    <citation type="submission" date="2021-10" db="EMBL/GenBank/DDBJ databases">
        <title>Streptomyces nigrumlapis sp.nov.,an antimicrobial producing actinobacterium isolated from Black Gobi rocks.</title>
        <authorList>
            <person name="Wen Y."/>
            <person name="Zhang W."/>
            <person name="Liu X.G."/>
        </authorList>
    </citation>
    <scope>NUCLEOTIDE SEQUENCE</scope>
    <source>
        <strain evidence="6">ST13-2-2</strain>
    </source>
</reference>
<evidence type="ECO:0000256" key="2">
    <source>
        <dbReference type="ARBA" id="ARBA00006472"/>
    </source>
</evidence>
<organism evidence="6 7">
    <name type="scientific">Streptomyces halobius</name>
    <dbReference type="NCBI Taxonomy" id="2879846"/>
    <lineage>
        <taxon>Bacteria</taxon>
        <taxon>Bacillati</taxon>
        <taxon>Actinomycetota</taxon>
        <taxon>Actinomycetes</taxon>
        <taxon>Kitasatosporales</taxon>
        <taxon>Streptomycetaceae</taxon>
        <taxon>Streptomyces</taxon>
    </lineage>
</organism>
<dbReference type="Pfam" id="PF01329">
    <property type="entry name" value="Pterin_4a"/>
    <property type="match status" value="1"/>
</dbReference>
<dbReference type="PANTHER" id="PTHR12599">
    <property type="entry name" value="PTERIN-4-ALPHA-CARBINOLAMINE DEHYDRATASE"/>
    <property type="match status" value="1"/>
</dbReference>
<gene>
    <name evidence="6" type="ORF">K9S39_10515</name>
</gene>
<evidence type="ECO:0000256" key="4">
    <source>
        <dbReference type="ARBA" id="ARBA00021735"/>
    </source>
</evidence>
<dbReference type="GO" id="GO:0008124">
    <property type="term" value="F:4-alpha-hydroxytetrahydrobiopterin dehydratase activity"/>
    <property type="evidence" value="ECO:0007669"/>
    <property type="project" value="UniProtKB-EC"/>
</dbReference>
<evidence type="ECO:0000256" key="5">
    <source>
        <dbReference type="ARBA" id="ARBA00023239"/>
    </source>
</evidence>
<accession>A0ABY4M355</accession>
<dbReference type="InterPro" id="IPR036428">
    <property type="entry name" value="PCD_sf"/>
</dbReference>
<evidence type="ECO:0000313" key="6">
    <source>
        <dbReference type="EMBL" id="UQA92210.1"/>
    </source>
</evidence>
<dbReference type="RefSeq" id="WP_248863074.1">
    <property type="nucleotide sequence ID" value="NZ_CP086322.1"/>
</dbReference>
<name>A0ABY4M355_9ACTN</name>
<keyword evidence="5 6" id="KW-0456">Lyase</keyword>